<protein>
    <recommendedName>
        <fullName evidence="4">WRC domain-containing protein</fullName>
    </recommendedName>
</protein>
<accession>A0A4Y7IG94</accession>
<evidence type="ECO:0000256" key="1">
    <source>
        <dbReference type="SAM" id="MobiDB-lite"/>
    </source>
</evidence>
<evidence type="ECO:0008006" key="4">
    <source>
        <dbReference type="Google" id="ProtNLM"/>
    </source>
</evidence>
<feature type="region of interest" description="Disordered" evidence="1">
    <location>
        <begin position="193"/>
        <end position="216"/>
    </location>
</feature>
<organism evidence="2 3">
    <name type="scientific">Papaver somniferum</name>
    <name type="common">Opium poppy</name>
    <dbReference type="NCBI Taxonomy" id="3469"/>
    <lineage>
        <taxon>Eukaryota</taxon>
        <taxon>Viridiplantae</taxon>
        <taxon>Streptophyta</taxon>
        <taxon>Embryophyta</taxon>
        <taxon>Tracheophyta</taxon>
        <taxon>Spermatophyta</taxon>
        <taxon>Magnoliopsida</taxon>
        <taxon>Ranunculales</taxon>
        <taxon>Papaveraceae</taxon>
        <taxon>Papaveroideae</taxon>
        <taxon>Papaver</taxon>
    </lineage>
</organism>
<dbReference type="Proteomes" id="UP000316621">
    <property type="component" value="Chromosome 1"/>
</dbReference>
<feature type="compositionally biased region" description="Basic and acidic residues" evidence="1">
    <location>
        <begin position="449"/>
        <end position="459"/>
    </location>
</feature>
<feature type="compositionally biased region" description="Basic and acidic residues" evidence="1">
    <location>
        <begin position="96"/>
        <end position="105"/>
    </location>
</feature>
<dbReference type="Gramene" id="RZC47927">
    <property type="protein sequence ID" value="RZC47927"/>
    <property type="gene ID" value="C5167_040869"/>
</dbReference>
<feature type="region of interest" description="Disordered" evidence="1">
    <location>
        <begin position="443"/>
        <end position="464"/>
    </location>
</feature>
<dbReference type="EMBL" id="CM010715">
    <property type="protein sequence ID" value="RZC47927.1"/>
    <property type="molecule type" value="Genomic_DNA"/>
</dbReference>
<feature type="region of interest" description="Disordered" evidence="1">
    <location>
        <begin position="47"/>
        <end position="109"/>
    </location>
</feature>
<proteinExistence type="predicted"/>
<gene>
    <name evidence="2" type="ORF">C5167_040869</name>
</gene>
<dbReference type="AlphaFoldDB" id="A0A4Y7IG94"/>
<sequence>MEKAAGAGNEEEEEEICRRKYGKWRCKNASADNELHYCQKRYNLRAKKTTREAPGSGPIEDETREWRRSRKKVMEEEDDDDTCGASSKIEAKRKKIESTSEELKSSTEISEPVLELENLDHYKTERFQVSVELELAKKELELAKTNLELEKKNDASDEDATEYWRNKCSDLEIVVLALEIEYLIMRYEETRESKRSRKKNVTEEKDDGSVNDTCDFSSVDLSQAPLRKTDKEGGSANVVTKTKLPPDGQRCCISSRGWRCKNFRMGHGAAADDDRVPKTNHCEKHYSYFANYNQMLRNKTQMMKKKPPPVGERCCQTGGGGWRCKNFRMGHGAASDDDTVPNTRYCEKHYRHQSREYKQKMQFKIVEIRGSKRRRKKVAEEMEKNKLLPPDEQRCCLTNGSTWRCKKARMSHAAVDDETFPKTIYCEKHHNLRAKYYENLKEEEEEEEMEKKLPPDEHGCSQTNGSTLRCRNFRKRSWGRESAYCGATGPRKCRGSKRRRKVTEEDDRTLDVTEADTIKKRSGDGEAAGCSATGPTEYRGLKWRRKKVTEEDNRSFDVTGSMQPATTVTISEGRTGNIRRKRKNVGRAEDDQFVDDTLGEFEGFDGYVDSENSVGDLMDMLGMKNWNWNNDKMKWNSEADMLSCFEEDPVLSYL</sequence>
<evidence type="ECO:0000313" key="2">
    <source>
        <dbReference type="EMBL" id="RZC47927.1"/>
    </source>
</evidence>
<name>A0A4Y7IG94_PAPSO</name>
<keyword evidence="3" id="KW-1185">Reference proteome</keyword>
<reference evidence="2 3" key="1">
    <citation type="journal article" date="2018" name="Science">
        <title>The opium poppy genome and morphinan production.</title>
        <authorList>
            <person name="Guo L."/>
            <person name="Winzer T."/>
            <person name="Yang X."/>
            <person name="Li Y."/>
            <person name="Ning Z."/>
            <person name="He Z."/>
            <person name="Teodor R."/>
            <person name="Lu Y."/>
            <person name="Bowser T.A."/>
            <person name="Graham I.A."/>
            <person name="Ye K."/>
        </authorList>
    </citation>
    <scope>NUCLEOTIDE SEQUENCE [LARGE SCALE GENOMIC DNA]</scope>
    <source>
        <strain evidence="3">cv. HN1</strain>
        <tissue evidence="2">Leaves</tissue>
    </source>
</reference>
<evidence type="ECO:0000313" key="3">
    <source>
        <dbReference type="Proteomes" id="UP000316621"/>
    </source>
</evidence>